<dbReference type="GO" id="GO:0004803">
    <property type="term" value="F:transposase activity"/>
    <property type="evidence" value="ECO:0007669"/>
    <property type="project" value="InterPro"/>
</dbReference>
<reference evidence="2" key="1">
    <citation type="submission" date="2018-06" db="EMBL/GenBank/DDBJ databases">
        <authorList>
            <person name="Zhirakovskaya E."/>
        </authorList>
    </citation>
    <scope>NUCLEOTIDE SEQUENCE</scope>
</reference>
<dbReference type="Pfam" id="PF04986">
    <property type="entry name" value="Y2_Tnp"/>
    <property type="match status" value="1"/>
</dbReference>
<accession>A0A3B0X7V7</accession>
<feature type="domain" description="Transposase IS801/IS1294" evidence="1">
    <location>
        <begin position="1"/>
        <end position="33"/>
    </location>
</feature>
<proteinExistence type="predicted"/>
<dbReference type="EMBL" id="UOFJ01000131">
    <property type="protein sequence ID" value="VAW64405.1"/>
    <property type="molecule type" value="Genomic_DNA"/>
</dbReference>
<sequence>MHLLEEKFLRRFLLHVLPKGFMRIRHYGYLVNRVCVKQLEKIRECLEVAKNIGTIH</sequence>
<organism evidence="2">
    <name type="scientific">hydrothermal vent metagenome</name>
    <dbReference type="NCBI Taxonomy" id="652676"/>
    <lineage>
        <taxon>unclassified sequences</taxon>
        <taxon>metagenomes</taxon>
        <taxon>ecological metagenomes</taxon>
    </lineage>
</organism>
<evidence type="ECO:0000313" key="2">
    <source>
        <dbReference type="EMBL" id="VAW64405.1"/>
    </source>
</evidence>
<name>A0A3B0X7V7_9ZZZZ</name>
<dbReference type="GO" id="GO:0003677">
    <property type="term" value="F:DNA binding"/>
    <property type="evidence" value="ECO:0007669"/>
    <property type="project" value="InterPro"/>
</dbReference>
<dbReference type="AlphaFoldDB" id="A0A3B0X7V7"/>
<dbReference type="GO" id="GO:0006313">
    <property type="term" value="P:DNA transposition"/>
    <property type="evidence" value="ECO:0007669"/>
    <property type="project" value="InterPro"/>
</dbReference>
<gene>
    <name evidence="2" type="ORF">MNBD_GAMMA10-1173</name>
</gene>
<evidence type="ECO:0000259" key="1">
    <source>
        <dbReference type="Pfam" id="PF04986"/>
    </source>
</evidence>
<dbReference type="InterPro" id="IPR007069">
    <property type="entry name" value="Transposase_32"/>
</dbReference>
<protein>
    <recommendedName>
        <fullName evidence="1">Transposase IS801/IS1294 domain-containing protein</fullName>
    </recommendedName>
</protein>